<comment type="similarity">
    <text evidence="1">Belongs to the ArsC family.</text>
</comment>
<dbReference type="Proteomes" id="UP000823933">
    <property type="component" value="Unassembled WGS sequence"/>
</dbReference>
<dbReference type="Gene3D" id="3.40.30.10">
    <property type="entry name" value="Glutaredoxin"/>
    <property type="match status" value="1"/>
</dbReference>
<evidence type="ECO:0000313" key="3">
    <source>
        <dbReference type="EMBL" id="HIW09555.1"/>
    </source>
</evidence>
<dbReference type="AlphaFoldDB" id="A0A9D1QCA5"/>
<sequence length="89" mass="9872">MMKLYGAPICSTCREVKQQLDEKGIPYEYVDITESTKNLRAFLAMRDSLPAYDEAKAEGRIGIPTFVWEDGSVTLDTDWLAAGSACTDC</sequence>
<name>A0A9D1QCA5_9FIRM</name>
<evidence type="ECO:0000259" key="2">
    <source>
        <dbReference type="Pfam" id="PF13417"/>
    </source>
</evidence>
<proteinExistence type="inferred from homology"/>
<dbReference type="Pfam" id="PF13417">
    <property type="entry name" value="GST_N_3"/>
    <property type="match status" value="1"/>
</dbReference>
<evidence type="ECO:0000313" key="4">
    <source>
        <dbReference type="Proteomes" id="UP000823933"/>
    </source>
</evidence>
<dbReference type="EMBL" id="DXHQ01000104">
    <property type="protein sequence ID" value="HIW09555.1"/>
    <property type="molecule type" value="Genomic_DNA"/>
</dbReference>
<organism evidence="3 4">
    <name type="scientific">Candidatus Faecalibacterium intestinigallinarum</name>
    <dbReference type="NCBI Taxonomy" id="2838581"/>
    <lineage>
        <taxon>Bacteria</taxon>
        <taxon>Bacillati</taxon>
        <taxon>Bacillota</taxon>
        <taxon>Clostridia</taxon>
        <taxon>Eubacteriales</taxon>
        <taxon>Oscillospiraceae</taxon>
        <taxon>Faecalibacterium</taxon>
    </lineage>
</organism>
<dbReference type="InterPro" id="IPR006660">
    <property type="entry name" value="Arsenate_reductase-like"/>
</dbReference>
<dbReference type="InterPro" id="IPR036249">
    <property type="entry name" value="Thioredoxin-like_sf"/>
</dbReference>
<dbReference type="SUPFAM" id="SSF52833">
    <property type="entry name" value="Thioredoxin-like"/>
    <property type="match status" value="1"/>
</dbReference>
<comment type="caution">
    <text evidence="3">The sequence shown here is derived from an EMBL/GenBank/DDBJ whole genome shotgun (WGS) entry which is preliminary data.</text>
</comment>
<gene>
    <name evidence="3" type="ORF">H9890_09180</name>
</gene>
<dbReference type="PROSITE" id="PS51353">
    <property type="entry name" value="ARSC"/>
    <property type="match status" value="1"/>
</dbReference>
<protein>
    <submittedName>
        <fullName evidence="3">Glutathione S-transferase N-terminal domain-containing protein</fullName>
    </submittedName>
</protein>
<accession>A0A9D1QCA5</accession>
<reference evidence="3" key="2">
    <citation type="submission" date="2021-04" db="EMBL/GenBank/DDBJ databases">
        <authorList>
            <person name="Gilroy R."/>
        </authorList>
    </citation>
    <scope>NUCLEOTIDE SEQUENCE</scope>
    <source>
        <strain evidence="3">ChiHcolR34-3080</strain>
    </source>
</reference>
<dbReference type="InterPro" id="IPR004045">
    <property type="entry name" value="Glutathione_S-Trfase_N"/>
</dbReference>
<feature type="domain" description="GST N-terminal" evidence="2">
    <location>
        <begin position="4"/>
        <end position="77"/>
    </location>
</feature>
<reference evidence="3" key="1">
    <citation type="journal article" date="2021" name="PeerJ">
        <title>Extensive microbial diversity within the chicken gut microbiome revealed by metagenomics and culture.</title>
        <authorList>
            <person name="Gilroy R."/>
            <person name="Ravi A."/>
            <person name="Getino M."/>
            <person name="Pursley I."/>
            <person name="Horton D.L."/>
            <person name="Alikhan N.F."/>
            <person name="Baker D."/>
            <person name="Gharbi K."/>
            <person name="Hall N."/>
            <person name="Watson M."/>
            <person name="Adriaenssens E.M."/>
            <person name="Foster-Nyarko E."/>
            <person name="Jarju S."/>
            <person name="Secka A."/>
            <person name="Antonio M."/>
            <person name="Oren A."/>
            <person name="Chaudhuri R.R."/>
            <person name="La Ragione R."/>
            <person name="Hildebrand F."/>
            <person name="Pallen M.J."/>
        </authorList>
    </citation>
    <scope>NUCLEOTIDE SEQUENCE</scope>
    <source>
        <strain evidence="3">ChiHcolR34-3080</strain>
    </source>
</reference>
<evidence type="ECO:0000256" key="1">
    <source>
        <dbReference type="PROSITE-ProRule" id="PRU01282"/>
    </source>
</evidence>